<dbReference type="EMBL" id="JALNTZ010000009">
    <property type="protein sequence ID" value="KAJ3640804.1"/>
    <property type="molecule type" value="Genomic_DNA"/>
</dbReference>
<evidence type="ECO:0000256" key="1">
    <source>
        <dbReference type="ARBA" id="ARBA00006347"/>
    </source>
</evidence>
<feature type="domain" description="Thioredoxin" evidence="4">
    <location>
        <begin position="130"/>
        <end position="253"/>
    </location>
</feature>
<dbReference type="GO" id="GO:0006457">
    <property type="term" value="P:protein folding"/>
    <property type="evidence" value="ECO:0007669"/>
    <property type="project" value="TreeGrafter"/>
</dbReference>
<gene>
    <name evidence="5" type="ORF">Zmor_027344</name>
</gene>
<comment type="similarity">
    <text evidence="1">Belongs to the protein disulfide isomerase family.</text>
</comment>
<dbReference type="InterPro" id="IPR036249">
    <property type="entry name" value="Thioredoxin-like_sf"/>
</dbReference>
<keyword evidence="3" id="KW-0732">Signal</keyword>
<dbReference type="PANTHER" id="PTHR45672">
    <property type="entry name" value="PROTEIN DISULFIDE-ISOMERASE C17H9.14C-RELATED"/>
    <property type="match status" value="1"/>
</dbReference>
<dbReference type="FunFam" id="3.40.30.10:FF:000029">
    <property type="entry name" value="protein disulfide-isomerase A5 isoform X2"/>
    <property type="match status" value="1"/>
</dbReference>
<comment type="caution">
    <text evidence="5">The sequence shown here is derived from an EMBL/GenBank/DDBJ whole genome shotgun (WGS) entry which is preliminary data.</text>
</comment>
<proteinExistence type="inferred from homology"/>
<dbReference type="CDD" id="cd02997">
    <property type="entry name" value="PDI_a_PDIR"/>
    <property type="match status" value="2"/>
</dbReference>
<feature type="region of interest" description="Disordered" evidence="2">
    <location>
        <begin position="369"/>
        <end position="389"/>
    </location>
</feature>
<name>A0AA38HP45_9CUCU</name>
<dbReference type="PANTHER" id="PTHR45672:SF2">
    <property type="entry name" value="PROTEIN DISULFIDE-ISOMERASE A5"/>
    <property type="match status" value="1"/>
</dbReference>
<organism evidence="5 6">
    <name type="scientific">Zophobas morio</name>
    <dbReference type="NCBI Taxonomy" id="2755281"/>
    <lineage>
        <taxon>Eukaryota</taxon>
        <taxon>Metazoa</taxon>
        <taxon>Ecdysozoa</taxon>
        <taxon>Arthropoda</taxon>
        <taxon>Hexapoda</taxon>
        <taxon>Insecta</taxon>
        <taxon>Pterygota</taxon>
        <taxon>Neoptera</taxon>
        <taxon>Endopterygota</taxon>
        <taxon>Coleoptera</taxon>
        <taxon>Polyphaga</taxon>
        <taxon>Cucujiformia</taxon>
        <taxon>Tenebrionidae</taxon>
        <taxon>Zophobas</taxon>
    </lineage>
</organism>
<dbReference type="PROSITE" id="PS51352">
    <property type="entry name" value="THIOREDOXIN_2"/>
    <property type="match status" value="4"/>
</dbReference>
<evidence type="ECO:0000256" key="2">
    <source>
        <dbReference type="SAM" id="MobiDB-lite"/>
    </source>
</evidence>
<accession>A0AA38HP45</accession>
<dbReference type="CDD" id="cd02961">
    <property type="entry name" value="PDI_a_family"/>
    <property type="match status" value="1"/>
</dbReference>
<feature type="signal peptide" evidence="3">
    <location>
        <begin position="1"/>
        <end position="20"/>
    </location>
</feature>
<feature type="compositionally biased region" description="Pro residues" evidence="2">
    <location>
        <begin position="374"/>
        <end position="383"/>
    </location>
</feature>
<evidence type="ECO:0000313" key="5">
    <source>
        <dbReference type="EMBL" id="KAJ3640804.1"/>
    </source>
</evidence>
<dbReference type="GO" id="GO:0005783">
    <property type="term" value="C:endoplasmic reticulum"/>
    <property type="evidence" value="ECO:0007669"/>
    <property type="project" value="TreeGrafter"/>
</dbReference>
<dbReference type="Gene3D" id="3.40.30.10">
    <property type="entry name" value="Glutaredoxin"/>
    <property type="match status" value="5"/>
</dbReference>
<dbReference type="SUPFAM" id="SSF52833">
    <property type="entry name" value="Thioredoxin-like"/>
    <property type="match status" value="4"/>
</dbReference>
<dbReference type="Proteomes" id="UP001168821">
    <property type="component" value="Unassembled WGS sequence"/>
</dbReference>
<sequence>MKYFSIYLLFLMLEFNVYLTKDTKNSVIDNIYDIKDFKKIIRTKTNVLVCYTNSIKQASQVIKVLREAGDVMKGQGTMVLMDCAGDAKKICKKLKISPDSYILKHYKNGEFNRDYDRKFTVSSMVNFMRDPTGDLPWEEDATASDITHIPDAETLGKLIKHESKPLMVMFYAPWCGFCKSLKPEYIAAAKELKGHSILAAIDVNKPENAVIRTQYNITGFPTLLYYKNGVMKYQYEGDNKRQALVTFMKNPSKPVKVKEQEWSEVDSEVVHLTTTNFDPVVKEEASLLVMFYAPWCGHCKKIKPEYEKAAAKLKSDGIPGMMAAVDATKEVTIADRFSVKGYPTIKYFSYGEHKFDINLRESSKIVEFMRNPKEPPPPPPPEKPWSEEESHVVHLSEENFKSFLKKKRHVLVIFYAPWCGHCKKAKPEFTKAAENFKDDPKIEFVAVDCTSHQSLCSAHEVTGYPTIKYFNYLIKNVKSYNAGRTAMDFINYIKALDVTGSTQIKPSDVWEFNETNIKREISSKSAVIVLFYAPWCKPCMEMKPHYQRIATDLKAEGFDLQLAMIDCDLNGETAHDYGVSVFPTFKLFINGKYVADYEGENNKDAMKKFVLAARNRKQEL</sequence>
<evidence type="ECO:0000313" key="6">
    <source>
        <dbReference type="Proteomes" id="UP001168821"/>
    </source>
</evidence>
<feature type="chain" id="PRO_5041316202" description="Thioredoxin domain-containing protein" evidence="3">
    <location>
        <begin position="21"/>
        <end position="620"/>
    </location>
</feature>
<dbReference type="InterPro" id="IPR017937">
    <property type="entry name" value="Thioredoxin_CS"/>
</dbReference>
<dbReference type="AlphaFoldDB" id="A0AA38HP45"/>
<dbReference type="PRINTS" id="PR00421">
    <property type="entry name" value="THIOREDOXIN"/>
</dbReference>
<dbReference type="Pfam" id="PF00085">
    <property type="entry name" value="Thioredoxin"/>
    <property type="match status" value="4"/>
</dbReference>
<dbReference type="PROSITE" id="PS00194">
    <property type="entry name" value="THIOREDOXIN_1"/>
    <property type="match status" value="1"/>
</dbReference>
<dbReference type="InterPro" id="IPR046374">
    <property type="entry name" value="PDI_a_PDIR"/>
</dbReference>
<dbReference type="GO" id="GO:0003756">
    <property type="term" value="F:protein disulfide isomerase activity"/>
    <property type="evidence" value="ECO:0007669"/>
    <property type="project" value="InterPro"/>
</dbReference>
<feature type="domain" description="Thioredoxin" evidence="4">
    <location>
        <begin position="372"/>
        <end position="498"/>
    </location>
</feature>
<dbReference type="InterPro" id="IPR013766">
    <property type="entry name" value="Thioredoxin_domain"/>
</dbReference>
<protein>
    <recommendedName>
        <fullName evidence="4">Thioredoxin domain-containing protein</fullName>
    </recommendedName>
</protein>
<reference evidence="5" key="1">
    <citation type="journal article" date="2023" name="G3 (Bethesda)">
        <title>Whole genome assemblies of Zophobas morio and Tenebrio molitor.</title>
        <authorList>
            <person name="Kaur S."/>
            <person name="Stinson S.A."/>
            <person name="diCenzo G.C."/>
        </authorList>
    </citation>
    <scope>NUCLEOTIDE SEQUENCE</scope>
    <source>
        <strain evidence="5">QUZm001</strain>
    </source>
</reference>
<feature type="domain" description="Thioredoxin" evidence="4">
    <location>
        <begin position="501"/>
        <end position="615"/>
    </location>
</feature>
<dbReference type="InterPro" id="IPR051063">
    <property type="entry name" value="PDI"/>
</dbReference>
<evidence type="ECO:0000259" key="4">
    <source>
        <dbReference type="PROSITE" id="PS51352"/>
    </source>
</evidence>
<keyword evidence="6" id="KW-1185">Reference proteome</keyword>
<evidence type="ECO:0000256" key="3">
    <source>
        <dbReference type="SAM" id="SignalP"/>
    </source>
</evidence>
<feature type="domain" description="Thioredoxin" evidence="4">
    <location>
        <begin position="259"/>
        <end position="371"/>
    </location>
</feature>